<dbReference type="Pfam" id="PF13489">
    <property type="entry name" value="Methyltransf_23"/>
    <property type="match status" value="1"/>
</dbReference>
<dbReference type="AlphaFoldDB" id="A0A1B1MPJ1"/>
<dbReference type="KEGG" id="sls:SLINC_8302"/>
<dbReference type="Pfam" id="PF08484">
    <property type="entry name" value="Methyltransf_14"/>
    <property type="match status" value="1"/>
</dbReference>
<dbReference type="InterPro" id="IPR029063">
    <property type="entry name" value="SAM-dependent_MTases_sf"/>
</dbReference>
<dbReference type="Gene3D" id="3.40.50.720">
    <property type="entry name" value="NAD(P)-binding Rossmann-like Domain"/>
    <property type="match status" value="1"/>
</dbReference>
<dbReference type="EMBL" id="CP016438">
    <property type="protein sequence ID" value="ANS70526.1"/>
    <property type="molecule type" value="Genomic_DNA"/>
</dbReference>
<dbReference type="GO" id="GO:0008168">
    <property type="term" value="F:methyltransferase activity"/>
    <property type="evidence" value="ECO:0007669"/>
    <property type="project" value="UniProtKB-KW"/>
</dbReference>
<organism evidence="2 3">
    <name type="scientific">Streptomyces lincolnensis</name>
    <dbReference type="NCBI Taxonomy" id="1915"/>
    <lineage>
        <taxon>Bacteria</taxon>
        <taxon>Bacillati</taxon>
        <taxon>Actinomycetota</taxon>
        <taxon>Actinomycetes</taxon>
        <taxon>Kitasatosporales</taxon>
        <taxon>Streptomycetaceae</taxon>
        <taxon>Streptomyces</taxon>
    </lineage>
</organism>
<protein>
    <submittedName>
        <fullName evidence="2">SAM-dependent methyltransferase</fullName>
    </submittedName>
</protein>
<feature type="domain" description="C-methyltransferase" evidence="1">
    <location>
        <begin position="192"/>
        <end position="348"/>
    </location>
</feature>
<evidence type="ECO:0000313" key="3">
    <source>
        <dbReference type="Proteomes" id="UP000092598"/>
    </source>
</evidence>
<evidence type="ECO:0000259" key="1">
    <source>
        <dbReference type="Pfam" id="PF08484"/>
    </source>
</evidence>
<dbReference type="STRING" id="1915.SLINC_8302"/>
<accession>A0A1B1MPJ1</accession>
<dbReference type="GO" id="GO:0032259">
    <property type="term" value="P:methylation"/>
    <property type="evidence" value="ECO:0007669"/>
    <property type="project" value="UniProtKB-KW"/>
</dbReference>
<sequence length="353" mass="38174">MQLADEVPRAELFSAYRYATGAVPALLDHCAALAADAVRRCRLAPGDRVVEIGSNDGTLLRCFRDTGMRVLGIDPAADLTEEACRRGLPSLTAFFDASVAEKVRQEHGGADVVVANNVLAHVDDVRGVLDGIRVLLEPGGHAVVEVAHVLPMAGQGAFEFVYHEHLSYFSLHALSRVAEEHGLTVVDVQRIPTQGGSLRCWLRRSDGQPRPARTAAVEHLLAEEASAGVPDGSFLADFPSRVERVASRLNDVIGGLTRLGRRVCGYGASARAVTLLAQSGAGEHIPWIVDDNARKVGLYTPGDGIEVRDTARLREEDIDYCVLFAWNYASDIRRRHARFGGDFVAPLPELTIA</sequence>
<name>A0A1B1MPJ1_STRLN</name>
<keyword evidence="2" id="KW-0808">Transferase</keyword>
<dbReference type="Gene3D" id="3.40.50.150">
    <property type="entry name" value="Vaccinia Virus protein VP39"/>
    <property type="match status" value="1"/>
</dbReference>
<gene>
    <name evidence="2" type="ORF">SLINC_8302</name>
</gene>
<dbReference type="PATRIC" id="fig|1915.4.peg.9142"/>
<dbReference type="GO" id="GO:0017000">
    <property type="term" value="P:antibiotic biosynthetic process"/>
    <property type="evidence" value="ECO:0007669"/>
    <property type="project" value="UniProtKB-ARBA"/>
</dbReference>
<keyword evidence="3" id="KW-1185">Reference proteome</keyword>
<keyword evidence="2" id="KW-0489">Methyltransferase</keyword>
<proteinExistence type="predicted"/>
<dbReference type="PANTHER" id="PTHR43861">
    <property type="entry name" value="TRANS-ACONITATE 2-METHYLTRANSFERASE-RELATED"/>
    <property type="match status" value="1"/>
</dbReference>
<reference evidence="2 3" key="1">
    <citation type="submission" date="2016-07" db="EMBL/GenBank/DDBJ databases">
        <title>Enhancement of antibiotic productionsby engineered nitrateutilization in actinobacteria.</title>
        <authorList>
            <person name="Meng S.C."/>
        </authorList>
    </citation>
    <scope>NUCLEOTIDE SEQUENCE [LARGE SCALE GENOMIC DNA]</scope>
    <source>
        <strain evidence="2 3">NRRL 2936</strain>
    </source>
</reference>
<dbReference type="Proteomes" id="UP000092598">
    <property type="component" value="Chromosome"/>
</dbReference>
<dbReference type="PANTHER" id="PTHR43861:SF5">
    <property type="entry name" value="BLL5978 PROTEIN"/>
    <property type="match status" value="1"/>
</dbReference>
<dbReference type="InterPro" id="IPR013691">
    <property type="entry name" value="MeTrfase_14"/>
</dbReference>
<evidence type="ECO:0000313" key="2">
    <source>
        <dbReference type="EMBL" id="ANS70526.1"/>
    </source>
</evidence>
<dbReference type="SUPFAM" id="SSF53335">
    <property type="entry name" value="S-adenosyl-L-methionine-dependent methyltransferases"/>
    <property type="match status" value="1"/>
</dbReference>